<dbReference type="GO" id="GO:0003677">
    <property type="term" value="F:DNA binding"/>
    <property type="evidence" value="ECO:0007669"/>
    <property type="project" value="InterPro"/>
</dbReference>
<sequence>MPTYKKPEDAENGLHVLLLRAVPVNDLGNKTLTELAKKLHLSKWAVRKWINNKKIPPDRAAQIVKISEGRVKLEDFHPYVYKD</sequence>
<dbReference type="RefSeq" id="YP_009997085.1">
    <property type="nucleotide sequence ID" value="NC_052968.1"/>
</dbReference>
<name>A0A1V0DX64_9CAUD</name>
<dbReference type="EMBL" id="KY249644">
    <property type="protein sequence ID" value="ARB05731.1"/>
    <property type="molecule type" value="Genomic_DNA"/>
</dbReference>
<proteinExistence type="predicted"/>
<dbReference type="Pfam" id="PF15943">
    <property type="entry name" value="YdaS_toxin"/>
    <property type="match status" value="1"/>
</dbReference>
<accession>A0A1V0DX64</accession>
<keyword evidence="2" id="KW-1185">Reference proteome</keyword>
<dbReference type="KEGG" id="vg:62679230"/>
<dbReference type="InterPro" id="IPR031856">
    <property type="entry name" value="YdaS_toxin-like"/>
</dbReference>
<reference evidence="1" key="1">
    <citation type="submission" date="2016-11" db="EMBL/GenBank/DDBJ databases">
        <title>The complete genome sequence of Cyanosiphovirus S-ESS1.</title>
        <authorList>
            <person name="Han Y."/>
        </authorList>
    </citation>
    <scope>NUCLEOTIDE SEQUENCE [LARGE SCALE GENOMIC DNA]</scope>
</reference>
<protein>
    <submittedName>
        <fullName evidence="1">Cro/Cl family transcriptional regulator</fullName>
    </submittedName>
</protein>
<dbReference type="Gene3D" id="1.10.260.40">
    <property type="entry name" value="lambda repressor-like DNA-binding domains"/>
    <property type="match status" value="1"/>
</dbReference>
<organism evidence="1">
    <name type="scientific">Synechococcus virus S-ESS1</name>
    <dbReference type="NCBI Taxonomy" id="1964565"/>
    <lineage>
        <taxon>Viruses</taxon>
        <taxon>Duplodnaviria</taxon>
        <taxon>Heunggongvirae</taxon>
        <taxon>Uroviricota</taxon>
        <taxon>Caudoviricetes</taxon>
        <taxon>Casjensviridae</taxon>
        <taxon>Sessunavirus</taxon>
        <taxon>Sessunavirus SESS1</taxon>
    </lineage>
</organism>
<dbReference type="Proteomes" id="UP000225878">
    <property type="component" value="Segment"/>
</dbReference>
<dbReference type="InterPro" id="IPR010982">
    <property type="entry name" value="Lambda_DNA-bd_dom_sf"/>
</dbReference>
<evidence type="ECO:0000313" key="2">
    <source>
        <dbReference type="Proteomes" id="UP000225878"/>
    </source>
</evidence>
<evidence type="ECO:0000313" key="1">
    <source>
        <dbReference type="EMBL" id="ARB05731.1"/>
    </source>
</evidence>
<dbReference type="SUPFAM" id="SSF47413">
    <property type="entry name" value="lambda repressor-like DNA-binding domains"/>
    <property type="match status" value="1"/>
</dbReference>
<dbReference type="GeneID" id="62679230"/>